<comment type="caution">
    <text evidence="8">The sequence shown here is derived from an EMBL/GenBank/DDBJ whole genome shotgun (WGS) entry which is preliminary data.</text>
</comment>
<dbReference type="InterPro" id="IPR036249">
    <property type="entry name" value="Thioredoxin-like_sf"/>
</dbReference>
<dbReference type="Pfam" id="PF00578">
    <property type="entry name" value="AhpC-TSA"/>
    <property type="match status" value="1"/>
</dbReference>
<evidence type="ECO:0000259" key="7">
    <source>
        <dbReference type="PROSITE" id="PS51352"/>
    </source>
</evidence>
<keyword evidence="2" id="KW-0201">Cytochrome c-type biogenesis</keyword>
<comment type="subcellular location">
    <subcellularLocation>
        <location evidence="1">Cell envelope</location>
    </subcellularLocation>
</comment>
<dbReference type="CDD" id="cd02966">
    <property type="entry name" value="TlpA_like_family"/>
    <property type="match status" value="1"/>
</dbReference>
<reference evidence="8" key="1">
    <citation type="submission" date="2021-03" db="EMBL/GenBank/DDBJ databases">
        <authorList>
            <person name="Sun Q."/>
        </authorList>
    </citation>
    <scope>NUCLEOTIDE SEQUENCE</scope>
    <source>
        <strain evidence="8">CCM 8862</strain>
    </source>
</reference>
<dbReference type="InterPro" id="IPR000866">
    <property type="entry name" value="AhpC/TSA"/>
</dbReference>
<dbReference type="RefSeq" id="WP_207118632.1">
    <property type="nucleotide sequence ID" value="NZ_JAFLEQ010000008.1"/>
</dbReference>
<dbReference type="SUPFAM" id="SSF52833">
    <property type="entry name" value="Thioredoxin-like"/>
    <property type="match status" value="1"/>
</dbReference>
<organism evidence="8 9">
    <name type="scientific">Corynebacterium mendelii</name>
    <dbReference type="NCBI Taxonomy" id="2765362"/>
    <lineage>
        <taxon>Bacteria</taxon>
        <taxon>Bacillati</taxon>
        <taxon>Actinomycetota</taxon>
        <taxon>Actinomycetes</taxon>
        <taxon>Mycobacteriales</taxon>
        <taxon>Corynebacteriaceae</taxon>
        <taxon>Corynebacterium</taxon>
    </lineage>
</organism>
<dbReference type="GO" id="GO:0017004">
    <property type="term" value="P:cytochrome complex assembly"/>
    <property type="evidence" value="ECO:0007669"/>
    <property type="project" value="UniProtKB-KW"/>
</dbReference>
<keyword evidence="3" id="KW-0812">Transmembrane</keyword>
<keyword evidence="6" id="KW-0732">Signal</keyword>
<keyword evidence="4" id="KW-1015">Disulfide bond</keyword>
<dbReference type="GO" id="GO:0016209">
    <property type="term" value="F:antioxidant activity"/>
    <property type="evidence" value="ECO:0007669"/>
    <property type="project" value="InterPro"/>
</dbReference>
<dbReference type="Proteomes" id="UP000664332">
    <property type="component" value="Unassembled WGS sequence"/>
</dbReference>
<evidence type="ECO:0000256" key="6">
    <source>
        <dbReference type="SAM" id="SignalP"/>
    </source>
</evidence>
<protein>
    <submittedName>
        <fullName evidence="8">TlpA family protein disulfide reductase</fullName>
    </submittedName>
</protein>
<dbReference type="InterPro" id="IPR013766">
    <property type="entry name" value="Thioredoxin_domain"/>
</dbReference>
<sequence length="209" mass="22373">MRDTRPSLRLACLLTTCVMALGAAAAGCSGGDAGDAGEPEPIINETFTFASPGGQLEITYPEEERKPVADFSGPSLMEPDTTLSLSDFDGQVVVLTAWGQWCGPCRTEIDDLENIQEEISPRGGTVLGINVRDANQQIARDFITDNGATYPSIWDPPFKTAAALGGVPASVIPTTVVLDRDHRVAAVFLRAITDREVLEVVEPLLEESR</sequence>
<dbReference type="GO" id="GO:0030313">
    <property type="term" value="C:cell envelope"/>
    <property type="evidence" value="ECO:0007669"/>
    <property type="project" value="UniProtKB-SubCell"/>
</dbReference>
<dbReference type="Gene3D" id="3.40.30.10">
    <property type="entry name" value="Glutaredoxin"/>
    <property type="match status" value="1"/>
</dbReference>
<evidence type="ECO:0000256" key="5">
    <source>
        <dbReference type="ARBA" id="ARBA00023284"/>
    </source>
</evidence>
<evidence type="ECO:0000313" key="8">
    <source>
        <dbReference type="EMBL" id="MBN9643889.1"/>
    </source>
</evidence>
<dbReference type="EMBL" id="JAFLEQ010000008">
    <property type="protein sequence ID" value="MBN9643889.1"/>
    <property type="molecule type" value="Genomic_DNA"/>
</dbReference>
<dbReference type="PANTHER" id="PTHR42852:SF6">
    <property type="entry name" value="THIOL:DISULFIDE INTERCHANGE PROTEIN DSBE"/>
    <property type="match status" value="1"/>
</dbReference>
<proteinExistence type="predicted"/>
<feature type="domain" description="Thioredoxin" evidence="7">
    <location>
        <begin position="62"/>
        <end position="206"/>
    </location>
</feature>
<feature type="chain" id="PRO_5037897447" evidence="6">
    <location>
        <begin position="26"/>
        <end position="209"/>
    </location>
</feature>
<keyword evidence="3" id="KW-0735">Signal-anchor</keyword>
<gene>
    <name evidence="8" type="ORF">JZY06_04530</name>
</gene>
<evidence type="ECO:0000256" key="3">
    <source>
        <dbReference type="ARBA" id="ARBA00022968"/>
    </source>
</evidence>
<evidence type="ECO:0000313" key="9">
    <source>
        <dbReference type="Proteomes" id="UP000664332"/>
    </source>
</evidence>
<dbReference type="AlphaFoldDB" id="A0A939DZW9"/>
<keyword evidence="9" id="KW-1185">Reference proteome</keyword>
<evidence type="ECO:0000256" key="4">
    <source>
        <dbReference type="ARBA" id="ARBA00023157"/>
    </source>
</evidence>
<dbReference type="PROSITE" id="PS51257">
    <property type="entry name" value="PROKAR_LIPOPROTEIN"/>
    <property type="match status" value="1"/>
</dbReference>
<dbReference type="PROSITE" id="PS51352">
    <property type="entry name" value="THIOREDOXIN_2"/>
    <property type="match status" value="1"/>
</dbReference>
<evidence type="ECO:0000256" key="2">
    <source>
        <dbReference type="ARBA" id="ARBA00022748"/>
    </source>
</evidence>
<feature type="signal peptide" evidence="6">
    <location>
        <begin position="1"/>
        <end position="25"/>
    </location>
</feature>
<dbReference type="InterPro" id="IPR050553">
    <property type="entry name" value="Thioredoxin_ResA/DsbE_sf"/>
</dbReference>
<keyword evidence="5" id="KW-0676">Redox-active center</keyword>
<dbReference type="GO" id="GO:0016491">
    <property type="term" value="F:oxidoreductase activity"/>
    <property type="evidence" value="ECO:0007669"/>
    <property type="project" value="InterPro"/>
</dbReference>
<name>A0A939DZW9_9CORY</name>
<evidence type="ECO:0000256" key="1">
    <source>
        <dbReference type="ARBA" id="ARBA00004196"/>
    </source>
</evidence>
<dbReference type="PANTHER" id="PTHR42852">
    <property type="entry name" value="THIOL:DISULFIDE INTERCHANGE PROTEIN DSBE"/>
    <property type="match status" value="1"/>
</dbReference>
<accession>A0A939DZW9</accession>